<evidence type="ECO:0000313" key="5">
    <source>
        <dbReference type="Proteomes" id="UP000664144"/>
    </source>
</evidence>
<gene>
    <name evidence="4" type="ORF">J0X19_12890</name>
</gene>
<dbReference type="Gene3D" id="1.20.120.450">
    <property type="entry name" value="dinb family like domain"/>
    <property type="match status" value="1"/>
</dbReference>
<evidence type="ECO:0000256" key="2">
    <source>
        <dbReference type="ARBA" id="ARBA00022723"/>
    </source>
</evidence>
<comment type="similarity">
    <text evidence="1">Belongs to the DinB family.</text>
</comment>
<dbReference type="Pfam" id="PF05163">
    <property type="entry name" value="DinB"/>
    <property type="match status" value="1"/>
</dbReference>
<keyword evidence="2 3" id="KW-0479">Metal-binding</keyword>
<dbReference type="RefSeq" id="WP_206984769.1">
    <property type="nucleotide sequence ID" value="NZ_JAFLQZ010000007.1"/>
</dbReference>
<dbReference type="PANTHER" id="PTHR37302">
    <property type="entry name" value="SLR1116 PROTEIN"/>
    <property type="match status" value="1"/>
</dbReference>
<sequence>MLLLADFTAPVAAFNNSSMRDLVVHVANTYRHWLGIAAHGQPHSYYAPAQVPDVAAVQQLFQEIDELVVAYTTLAERDWQTPQTVAVPGRAAPLALTPLALFTHVITHEFHHKGQLLRMSRQLGYTPTDTDVIRF</sequence>
<dbReference type="Proteomes" id="UP000664144">
    <property type="component" value="Unassembled WGS sequence"/>
</dbReference>
<keyword evidence="5" id="KW-1185">Reference proteome</keyword>
<dbReference type="EMBL" id="JAFLQZ010000007">
    <property type="protein sequence ID" value="MBO0358846.1"/>
    <property type="molecule type" value="Genomic_DNA"/>
</dbReference>
<organism evidence="4 5">
    <name type="scientific">Hymenobacter telluris</name>
    <dbReference type="NCBI Taxonomy" id="2816474"/>
    <lineage>
        <taxon>Bacteria</taxon>
        <taxon>Pseudomonadati</taxon>
        <taxon>Bacteroidota</taxon>
        <taxon>Cytophagia</taxon>
        <taxon>Cytophagales</taxon>
        <taxon>Hymenobacteraceae</taxon>
        <taxon>Hymenobacter</taxon>
    </lineage>
</organism>
<feature type="binding site" evidence="3">
    <location>
        <position position="112"/>
    </location>
    <ligand>
        <name>a divalent metal cation</name>
        <dbReference type="ChEBI" id="CHEBI:60240"/>
    </ligand>
</feature>
<evidence type="ECO:0000256" key="1">
    <source>
        <dbReference type="ARBA" id="ARBA00008635"/>
    </source>
</evidence>
<comment type="caution">
    <text evidence="4">The sequence shown here is derived from an EMBL/GenBank/DDBJ whole genome shotgun (WGS) entry which is preliminary data.</text>
</comment>
<dbReference type="SUPFAM" id="SSF109854">
    <property type="entry name" value="DinB/YfiT-like putative metalloenzymes"/>
    <property type="match status" value="1"/>
</dbReference>
<evidence type="ECO:0000313" key="4">
    <source>
        <dbReference type="EMBL" id="MBO0358846.1"/>
    </source>
</evidence>
<evidence type="ECO:0000256" key="3">
    <source>
        <dbReference type="PIRSR" id="PIRSR607837-1"/>
    </source>
</evidence>
<feature type="binding site" evidence="3">
    <location>
        <position position="25"/>
    </location>
    <ligand>
        <name>a divalent metal cation</name>
        <dbReference type="ChEBI" id="CHEBI:60240"/>
    </ligand>
</feature>
<name>A0A939EXA9_9BACT</name>
<dbReference type="InterPro" id="IPR034660">
    <property type="entry name" value="DinB/YfiT-like"/>
</dbReference>
<dbReference type="InterPro" id="IPR007837">
    <property type="entry name" value="DinB"/>
</dbReference>
<reference evidence="4" key="1">
    <citation type="submission" date="2021-03" db="EMBL/GenBank/DDBJ databases">
        <authorList>
            <person name="Kim M.K."/>
        </authorList>
    </citation>
    <scope>NUCLEOTIDE SEQUENCE</scope>
    <source>
        <strain evidence="4">BT186</strain>
    </source>
</reference>
<dbReference type="AlphaFoldDB" id="A0A939EXA9"/>
<dbReference type="GO" id="GO:0046872">
    <property type="term" value="F:metal ion binding"/>
    <property type="evidence" value="ECO:0007669"/>
    <property type="project" value="UniProtKB-KW"/>
</dbReference>
<proteinExistence type="inferred from homology"/>
<protein>
    <submittedName>
        <fullName evidence="4">DinB family protein</fullName>
    </submittedName>
</protein>
<accession>A0A939EXA9</accession>
<dbReference type="PANTHER" id="PTHR37302:SF3">
    <property type="entry name" value="DAMAGE-INDUCIBLE PROTEIN DINB"/>
    <property type="match status" value="1"/>
</dbReference>
<feature type="binding site" evidence="3">
    <location>
        <position position="108"/>
    </location>
    <ligand>
        <name>a divalent metal cation</name>
        <dbReference type="ChEBI" id="CHEBI:60240"/>
    </ligand>
</feature>